<evidence type="ECO:0000256" key="1">
    <source>
        <dbReference type="ARBA" id="ARBA00022729"/>
    </source>
</evidence>
<dbReference type="InterPro" id="IPR013106">
    <property type="entry name" value="Ig_V-set"/>
</dbReference>
<dbReference type="InterPro" id="IPR036179">
    <property type="entry name" value="Ig-like_dom_sf"/>
</dbReference>
<comment type="caution">
    <text evidence="4">The sequence shown here is derived from an EMBL/GenBank/DDBJ whole genome shotgun (WGS) entry which is preliminary data.</text>
</comment>
<evidence type="ECO:0000313" key="4">
    <source>
        <dbReference type="EMBL" id="CAJ0953139.1"/>
    </source>
</evidence>
<evidence type="ECO:0000259" key="3">
    <source>
        <dbReference type="PROSITE" id="PS50835"/>
    </source>
</evidence>
<dbReference type="EMBL" id="CAUEEQ010036272">
    <property type="protein sequence ID" value="CAJ0953139.1"/>
    <property type="molecule type" value="Genomic_DNA"/>
</dbReference>
<feature type="domain" description="Ig-like" evidence="3">
    <location>
        <begin position="6"/>
        <end position="127"/>
    </location>
</feature>
<evidence type="ECO:0000313" key="5">
    <source>
        <dbReference type="Proteomes" id="UP001176940"/>
    </source>
</evidence>
<dbReference type="Gene3D" id="2.60.40.10">
    <property type="entry name" value="Immunoglobulins"/>
    <property type="match status" value="1"/>
</dbReference>
<name>A0ABN9LX20_9NEOB</name>
<dbReference type="SMART" id="SM00406">
    <property type="entry name" value="IGv"/>
    <property type="match status" value="1"/>
</dbReference>
<keyword evidence="2" id="KW-0391">Immunity</keyword>
<accession>A0ABN9LX20</accession>
<dbReference type="InterPro" id="IPR050413">
    <property type="entry name" value="TCR_beta_variable"/>
</dbReference>
<proteinExistence type="predicted"/>
<dbReference type="InterPro" id="IPR007110">
    <property type="entry name" value="Ig-like_dom"/>
</dbReference>
<organism evidence="4 5">
    <name type="scientific">Ranitomeya imitator</name>
    <name type="common">mimic poison frog</name>
    <dbReference type="NCBI Taxonomy" id="111125"/>
    <lineage>
        <taxon>Eukaryota</taxon>
        <taxon>Metazoa</taxon>
        <taxon>Chordata</taxon>
        <taxon>Craniata</taxon>
        <taxon>Vertebrata</taxon>
        <taxon>Euteleostomi</taxon>
        <taxon>Amphibia</taxon>
        <taxon>Batrachia</taxon>
        <taxon>Anura</taxon>
        <taxon>Neobatrachia</taxon>
        <taxon>Hyloidea</taxon>
        <taxon>Dendrobatidae</taxon>
        <taxon>Dendrobatinae</taxon>
        <taxon>Ranitomeya</taxon>
    </lineage>
</organism>
<protein>
    <recommendedName>
        <fullName evidence="3">Ig-like domain-containing protein</fullName>
    </recommendedName>
</protein>
<gene>
    <name evidence="4" type="ORF">RIMI_LOCUS14196204</name>
</gene>
<keyword evidence="1" id="KW-0732">Signal</keyword>
<dbReference type="SUPFAM" id="SSF48726">
    <property type="entry name" value="Immunoglobulin"/>
    <property type="match status" value="1"/>
</dbReference>
<dbReference type="PANTHER" id="PTHR23268:SF124">
    <property type="entry name" value="IG-LIKE DOMAIN-CONTAINING PROTEIN"/>
    <property type="match status" value="1"/>
</dbReference>
<dbReference type="PANTHER" id="PTHR23268">
    <property type="entry name" value="T-CELL RECEPTOR BETA CHAIN"/>
    <property type="match status" value="1"/>
</dbReference>
<keyword evidence="5" id="KW-1185">Reference proteome</keyword>
<evidence type="ECO:0000256" key="2">
    <source>
        <dbReference type="ARBA" id="ARBA00022859"/>
    </source>
</evidence>
<dbReference type="Proteomes" id="UP001176940">
    <property type="component" value="Unassembled WGS sequence"/>
</dbReference>
<sequence length="130" mass="14908">MEGRDPEEESTVVSDVQQMVCCSMVKVEQYETLRIVKSGDKLELRCKQDQNDYLSMYWYQQKPGQGLKLMVYSTGANAEDMEADYKQRWSLKRPTVYESNLTLAVSAREDGAVYFCAASMHSRRGLSPGW</sequence>
<dbReference type="Pfam" id="PF07686">
    <property type="entry name" value="V-set"/>
    <property type="match status" value="1"/>
</dbReference>
<dbReference type="PROSITE" id="PS50835">
    <property type="entry name" value="IG_LIKE"/>
    <property type="match status" value="1"/>
</dbReference>
<dbReference type="InterPro" id="IPR013783">
    <property type="entry name" value="Ig-like_fold"/>
</dbReference>
<reference evidence="4" key="1">
    <citation type="submission" date="2023-07" db="EMBL/GenBank/DDBJ databases">
        <authorList>
            <person name="Stuckert A."/>
        </authorList>
    </citation>
    <scope>NUCLEOTIDE SEQUENCE</scope>
</reference>